<protein>
    <recommendedName>
        <fullName evidence="5">tRNA-splicing endonuclease subunit Sen54 N-terminal domain-containing protein</fullName>
    </recommendedName>
</protein>
<feature type="transmembrane region" description="Helical" evidence="4">
    <location>
        <begin position="192"/>
        <end position="211"/>
    </location>
</feature>
<dbReference type="InterPro" id="IPR024336">
    <property type="entry name" value="tRNA_splic_suSen54_N"/>
</dbReference>
<comment type="similarity">
    <text evidence="1">Belongs to the SEN54 family.</text>
</comment>
<evidence type="ECO:0000259" key="5">
    <source>
        <dbReference type="Pfam" id="PF12928"/>
    </source>
</evidence>
<keyword evidence="2" id="KW-0819">tRNA processing</keyword>
<feature type="region of interest" description="Disordered" evidence="3">
    <location>
        <begin position="1"/>
        <end position="30"/>
    </location>
</feature>
<dbReference type="PANTHER" id="PTHR21027">
    <property type="entry name" value="TRNA-SPLICING ENDONUCLEASE SUBUNIT SEN54"/>
    <property type="match status" value="1"/>
</dbReference>
<dbReference type="Pfam" id="PF12928">
    <property type="entry name" value="tRNA_int_end_N2"/>
    <property type="match status" value="1"/>
</dbReference>
<feature type="compositionally biased region" description="Polar residues" evidence="3">
    <location>
        <begin position="19"/>
        <end position="28"/>
    </location>
</feature>
<evidence type="ECO:0000256" key="1">
    <source>
        <dbReference type="ARBA" id="ARBA00005736"/>
    </source>
</evidence>
<organism evidence="6 7">
    <name type="scientific">Allomyces macrogynus (strain ATCC 38327)</name>
    <name type="common">Allomyces javanicus var. macrogynus</name>
    <dbReference type="NCBI Taxonomy" id="578462"/>
    <lineage>
        <taxon>Eukaryota</taxon>
        <taxon>Fungi</taxon>
        <taxon>Fungi incertae sedis</taxon>
        <taxon>Blastocladiomycota</taxon>
        <taxon>Blastocladiomycetes</taxon>
        <taxon>Blastocladiales</taxon>
        <taxon>Blastocladiaceae</taxon>
        <taxon>Allomyces</taxon>
    </lineage>
</organism>
<dbReference type="STRING" id="578462.A0A0L0SLX7"/>
<keyword evidence="4" id="KW-0472">Membrane</keyword>
<dbReference type="VEuPathDB" id="FungiDB:AMAG_08541"/>
<keyword evidence="4" id="KW-0812">Transmembrane</keyword>
<dbReference type="InterPro" id="IPR024337">
    <property type="entry name" value="tRNA_splic_suSen54"/>
</dbReference>
<evidence type="ECO:0000256" key="2">
    <source>
        <dbReference type="ARBA" id="ARBA00022694"/>
    </source>
</evidence>
<dbReference type="Proteomes" id="UP000054350">
    <property type="component" value="Unassembled WGS sequence"/>
</dbReference>
<evidence type="ECO:0000313" key="6">
    <source>
        <dbReference type="EMBL" id="KNE63409.1"/>
    </source>
</evidence>
<dbReference type="AlphaFoldDB" id="A0A0L0SLX7"/>
<dbReference type="GO" id="GO:0000379">
    <property type="term" value="P:tRNA-type intron splice site recognition and cleavage"/>
    <property type="evidence" value="ECO:0007669"/>
    <property type="project" value="TreeGrafter"/>
</dbReference>
<keyword evidence="7" id="KW-1185">Reference proteome</keyword>
<name>A0A0L0SLX7_ALLM3</name>
<proteinExistence type="inferred from homology"/>
<gene>
    <name evidence="6" type="ORF">AMAG_08541</name>
</gene>
<feature type="domain" description="tRNA-splicing endonuclease subunit Sen54 N-terminal" evidence="5">
    <location>
        <begin position="60"/>
        <end position="108"/>
    </location>
</feature>
<dbReference type="GO" id="GO:0000214">
    <property type="term" value="C:tRNA-intron endonuclease complex"/>
    <property type="evidence" value="ECO:0007669"/>
    <property type="project" value="TreeGrafter"/>
</dbReference>
<dbReference type="EMBL" id="GG745342">
    <property type="protein sequence ID" value="KNE63409.1"/>
    <property type="molecule type" value="Genomic_DNA"/>
</dbReference>
<accession>A0A0L0SLX7</accession>
<evidence type="ECO:0000313" key="7">
    <source>
        <dbReference type="Proteomes" id="UP000054350"/>
    </source>
</evidence>
<dbReference type="OrthoDB" id="408683at2759"/>
<evidence type="ECO:0000256" key="4">
    <source>
        <dbReference type="SAM" id="Phobius"/>
    </source>
</evidence>
<sequence>MEQHATTAPDRCSDRRATNKSSASNPSVSAKVPLSDLDAALAALEASLAPPVANPITSPRAIWLPDRAIALVTVPKGTLLTRMGRRDKSDLYLWPEEAMFLVARGDLLIDDLDGVDQCFEKLIVATQSTDRYSAYCELKQAGYIVARAGCGFQIRPSPVPIASASVPVASLALVRAADPPPLALVAVRHMQFLARFIYLHIMALVLAWPALAPLRPWITPQLDQIQIEFDQFKLLPPPAVAGSRRPVAAVPALVAEPEWEYDVWKPTPGFKLSTAHLVTPAFRVKILGPDGKLPVPPAPVSPMQQLAEPAMVVVAVVDGVPMWYTVRGGDPLAVASAAR</sequence>
<keyword evidence="4" id="KW-1133">Transmembrane helix</keyword>
<reference evidence="7" key="2">
    <citation type="submission" date="2009-11" db="EMBL/GenBank/DDBJ databases">
        <title>The Genome Sequence of Allomyces macrogynus strain ATCC 38327.</title>
        <authorList>
            <consortium name="The Broad Institute Genome Sequencing Platform"/>
            <person name="Russ C."/>
            <person name="Cuomo C."/>
            <person name="Shea T."/>
            <person name="Young S.K."/>
            <person name="Zeng Q."/>
            <person name="Koehrsen M."/>
            <person name="Haas B."/>
            <person name="Borodovsky M."/>
            <person name="Guigo R."/>
            <person name="Alvarado L."/>
            <person name="Berlin A."/>
            <person name="Borenstein D."/>
            <person name="Chen Z."/>
            <person name="Engels R."/>
            <person name="Freedman E."/>
            <person name="Gellesch M."/>
            <person name="Goldberg J."/>
            <person name="Griggs A."/>
            <person name="Gujja S."/>
            <person name="Heiman D."/>
            <person name="Hepburn T."/>
            <person name="Howarth C."/>
            <person name="Jen D."/>
            <person name="Larson L."/>
            <person name="Lewis B."/>
            <person name="Mehta T."/>
            <person name="Park D."/>
            <person name="Pearson M."/>
            <person name="Roberts A."/>
            <person name="Saif S."/>
            <person name="Shenoy N."/>
            <person name="Sisk P."/>
            <person name="Stolte C."/>
            <person name="Sykes S."/>
            <person name="Walk T."/>
            <person name="White J."/>
            <person name="Yandava C."/>
            <person name="Burger G."/>
            <person name="Gray M.W."/>
            <person name="Holland P.W.H."/>
            <person name="King N."/>
            <person name="Lang F.B.F."/>
            <person name="Roger A.J."/>
            <person name="Ruiz-Trillo I."/>
            <person name="Lander E."/>
            <person name="Nusbaum C."/>
        </authorList>
    </citation>
    <scope>NUCLEOTIDE SEQUENCE [LARGE SCALE GENOMIC DNA]</scope>
    <source>
        <strain evidence="7">ATCC 38327</strain>
    </source>
</reference>
<dbReference type="PANTHER" id="PTHR21027:SF1">
    <property type="entry name" value="TRNA-SPLICING ENDONUCLEASE SUBUNIT SEN54"/>
    <property type="match status" value="1"/>
</dbReference>
<reference evidence="6 7" key="1">
    <citation type="submission" date="2009-11" db="EMBL/GenBank/DDBJ databases">
        <title>Annotation of Allomyces macrogynus ATCC 38327.</title>
        <authorList>
            <consortium name="The Broad Institute Genome Sequencing Platform"/>
            <person name="Russ C."/>
            <person name="Cuomo C."/>
            <person name="Burger G."/>
            <person name="Gray M.W."/>
            <person name="Holland P.W.H."/>
            <person name="King N."/>
            <person name="Lang F.B.F."/>
            <person name="Roger A.J."/>
            <person name="Ruiz-Trillo I."/>
            <person name="Young S.K."/>
            <person name="Zeng Q."/>
            <person name="Gargeya S."/>
            <person name="Fitzgerald M."/>
            <person name="Haas B."/>
            <person name="Abouelleil A."/>
            <person name="Alvarado L."/>
            <person name="Arachchi H.M."/>
            <person name="Berlin A."/>
            <person name="Chapman S.B."/>
            <person name="Gearin G."/>
            <person name="Goldberg J."/>
            <person name="Griggs A."/>
            <person name="Gujja S."/>
            <person name="Hansen M."/>
            <person name="Heiman D."/>
            <person name="Howarth C."/>
            <person name="Larimer J."/>
            <person name="Lui A."/>
            <person name="MacDonald P.J.P."/>
            <person name="McCowen C."/>
            <person name="Montmayeur A."/>
            <person name="Murphy C."/>
            <person name="Neiman D."/>
            <person name="Pearson M."/>
            <person name="Priest M."/>
            <person name="Roberts A."/>
            <person name="Saif S."/>
            <person name="Shea T."/>
            <person name="Sisk P."/>
            <person name="Stolte C."/>
            <person name="Sykes S."/>
            <person name="Wortman J."/>
            <person name="Nusbaum C."/>
            <person name="Birren B."/>
        </authorList>
    </citation>
    <scope>NUCLEOTIDE SEQUENCE [LARGE SCALE GENOMIC DNA]</scope>
    <source>
        <strain evidence="6 7">ATCC 38327</strain>
    </source>
</reference>
<evidence type="ECO:0000256" key="3">
    <source>
        <dbReference type="SAM" id="MobiDB-lite"/>
    </source>
</evidence>